<organism evidence="2 3">
    <name type="scientific">Pristionchus mayeri</name>
    <dbReference type="NCBI Taxonomy" id="1317129"/>
    <lineage>
        <taxon>Eukaryota</taxon>
        <taxon>Metazoa</taxon>
        <taxon>Ecdysozoa</taxon>
        <taxon>Nematoda</taxon>
        <taxon>Chromadorea</taxon>
        <taxon>Rhabditida</taxon>
        <taxon>Rhabditina</taxon>
        <taxon>Diplogasteromorpha</taxon>
        <taxon>Diplogasteroidea</taxon>
        <taxon>Neodiplogasteridae</taxon>
        <taxon>Pristionchus</taxon>
    </lineage>
</organism>
<accession>A0AAN4ZUN1</accession>
<feature type="non-terminal residue" evidence="2">
    <location>
        <position position="1"/>
    </location>
</feature>
<reference evidence="3" key="1">
    <citation type="submission" date="2022-10" db="EMBL/GenBank/DDBJ databases">
        <title>Genome assembly of Pristionchus species.</title>
        <authorList>
            <person name="Yoshida K."/>
            <person name="Sommer R.J."/>
        </authorList>
    </citation>
    <scope>NUCLEOTIDE SEQUENCE [LARGE SCALE GENOMIC DNA]</scope>
    <source>
        <strain evidence="3">RS5460</strain>
    </source>
</reference>
<name>A0AAN4ZUN1_9BILA</name>
<feature type="coiled-coil region" evidence="1">
    <location>
        <begin position="63"/>
        <end position="141"/>
    </location>
</feature>
<keyword evidence="1" id="KW-0175">Coiled coil</keyword>
<evidence type="ECO:0000313" key="2">
    <source>
        <dbReference type="EMBL" id="GMR43695.1"/>
    </source>
</evidence>
<protein>
    <submittedName>
        <fullName evidence="2">Uncharacterized protein</fullName>
    </submittedName>
</protein>
<proteinExistence type="predicted"/>
<evidence type="ECO:0000313" key="3">
    <source>
        <dbReference type="Proteomes" id="UP001328107"/>
    </source>
</evidence>
<gene>
    <name evidence="2" type="ORF">PMAYCL1PPCAC_13890</name>
</gene>
<dbReference type="EMBL" id="BTRK01000003">
    <property type="protein sequence ID" value="GMR43695.1"/>
    <property type="molecule type" value="Genomic_DNA"/>
</dbReference>
<evidence type="ECO:0000256" key="1">
    <source>
        <dbReference type="SAM" id="Coils"/>
    </source>
</evidence>
<dbReference type="Proteomes" id="UP001328107">
    <property type="component" value="Unassembled WGS sequence"/>
</dbReference>
<dbReference type="AlphaFoldDB" id="A0AAN4ZUN1"/>
<comment type="caution">
    <text evidence="2">The sequence shown here is derived from an EMBL/GenBank/DDBJ whole genome shotgun (WGS) entry which is preliminary data.</text>
</comment>
<sequence>LQMNNPYAYVSFTDCISRLISDGYKMASSSIHEHFRKEREAYIQRQWDELLGEMREDRARIVREQEKKRWEEHLCELENEREKIRNDYSMESLKIREECSDEMRRMEEQSNRAKEEFEQKLRQAKDEMARVFEEIQAMRQSQVALMLDLSRIELWKSEAEWEKRIEGIRGFHEPVRIRFIHIRDFLAERSRGLDLTALLHITGELALLKEELSIEESLMNDESVVMQQLKVEHPQATFLGGIEESTKAAASEARKLMMEIEELERKSGGEISISPVQFNHCLSSFKKLEKSITRFQQ</sequence>
<keyword evidence="3" id="KW-1185">Reference proteome</keyword>